<evidence type="ECO:0000256" key="1">
    <source>
        <dbReference type="SAM" id="MobiDB-lite"/>
    </source>
</evidence>
<reference evidence="2" key="1">
    <citation type="journal article" date="2020" name="New Phytol.">
        <title>Comparative genomics reveals dynamic genome evolution in host specialist ectomycorrhizal fungi.</title>
        <authorList>
            <person name="Lofgren L.A."/>
            <person name="Nguyen N.H."/>
            <person name="Vilgalys R."/>
            <person name="Ruytinx J."/>
            <person name="Liao H.L."/>
            <person name="Branco S."/>
            <person name="Kuo A."/>
            <person name="LaButti K."/>
            <person name="Lipzen A."/>
            <person name="Andreopoulos W."/>
            <person name="Pangilinan J."/>
            <person name="Riley R."/>
            <person name="Hundley H."/>
            <person name="Na H."/>
            <person name="Barry K."/>
            <person name="Grigoriev I.V."/>
            <person name="Stajich J.E."/>
            <person name="Kennedy P.G."/>
        </authorList>
    </citation>
    <scope>NUCLEOTIDE SEQUENCE</scope>
    <source>
        <strain evidence="2">FC203</strain>
    </source>
</reference>
<dbReference type="RefSeq" id="XP_041216032.1">
    <property type="nucleotide sequence ID" value="XM_041369001.1"/>
</dbReference>
<dbReference type="GeneID" id="64663299"/>
<accession>A0AAD4HBX1</accession>
<gene>
    <name evidence="2" type="ORF">F5891DRAFT_1204381</name>
</gene>
<proteinExistence type="predicted"/>
<dbReference type="Proteomes" id="UP001195769">
    <property type="component" value="Unassembled WGS sequence"/>
</dbReference>
<feature type="compositionally biased region" description="Acidic residues" evidence="1">
    <location>
        <begin position="577"/>
        <end position="587"/>
    </location>
</feature>
<dbReference type="AlphaFoldDB" id="A0AAD4HBX1"/>
<comment type="caution">
    <text evidence="2">The sequence shown here is derived from an EMBL/GenBank/DDBJ whole genome shotgun (WGS) entry which is preliminary data.</text>
</comment>
<evidence type="ECO:0000313" key="3">
    <source>
        <dbReference type="Proteomes" id="UP001195769"/>
    </source>
</evidence>
<feature type="region of interest" description="Disordered" evidence="1">
    <location>
        <begin position="1"/>
        <end position="21"/>
    </location>
</feature>
<dbReference type="EMBL" id="JABBWK010000719">
    <property type="protein sequence ID" value="KAG1879016.1"/>
    <property type="molecule type" value="Genomic_DNA"/>
</dbReference>
<evidence type="ECO:0000313" key="2">
    <source>
        <dbReference type="EMBL" id="KAG1879016.1"/>
    </source>
</evidence>
<feature type="region of interest" description="Disordered" evidence="1">
    <location>
        <begin position="548"/>
        <end position="587"/>
    </location>
</feature>
<feature type="compositionally biased region" description="Basic and acidic residues" evidence="1">
    <location>
        <begin position="1"/>
        <end position="11"/>
    </location>
</feature>
<keyword evidence="3" id="KW-1185">Reference proteome</keyword>
<sequence length="587" mass="64182">MPPKKQTDKTAKVPKVPKQPKKKAKVGAIFSGISRASASSVNLGSMINMVSGPSPSFNLSNLLPNDTSLQHESSIITAAPVVPVQTQGTDSSSPAVRVGTFCHFCCDQTNVPYNHECVNCGAIVCEQDRPRSSGCIYLKSVEVPESEFRCPMCSRMGEGNHKPLRYAFIGFGKRKKVKMAWPMAIVNLTLESMKDDYLANTVILEAQNHYRTFEDNASTAYITARLAANIAHQSESKKLAPGIDFISRNVSAGYPPNVFLVVDTHSDEFTGMLQHTGGHTGGTSTTITEILLAYLGQQFLSVMGQSSTVAKSDKTVVKTLNGSETWCNLTAQARGGRRVLIMVSCGPAIRVSHHFEAVKALVERNLVDFVIGFGGSGTLPSMVSNAVRSIVIELGVFGGTDVWQAICEILVCSNDFLDYTTAVVVFASTVDNKRVAECRQISKDIAGTRAFGYEFKSCPTPKCQPVPADMRVHNKGAKVQLRCASCKWRSSWIKNTEDNKHFRLVSKLRAPQLFWHHFPPSADLQNFFVEVTNAERAQVAAFTQEGQSKKVLGKKGKSKRQGEMVMAMQQDAKMADDDSDDESMLLD</sequence>
<protein>
    <submittedName>
        <fullName evidence="2">Uncharacterized protein</fullName>
    </submittedName>
</protein>
<organism evidence="2 3">
    <name type="scientific">Suillus fuscotomentosus</name>
    <dbReference type="NCBI Taxonomy" id="1912939"/>
    <lineage>
        <taxon>Eukaryota</taxon>
        <taxon>Fungi</taxon>
        <taxon>Dikarya</taxon>
        <taxon>Basidiomycota</taxon>
        <taxon>Agaricomycotina</taxon>
        <taxon>Agaricomycetes</taxon>
        <taxon>Agaricomycetidae</taxon>
        <taxon>Boletales</taxon>
        <taxon>Suillineae</taxon>
        <taxon>Suillaceae</taxon>
        <taxon>Suillus</taxon>
    </lineage>
</organism>
<name>A0AAD4HBX1_9AGAM</name>